<dbReference type="STRING" id="29539.SAMN02745716_0660"/>
<dbReference type="InterPro" id="IPR029063">
    <property type="entry name" value="SAM-dependent_MTases_sf"/>
</dbReference>
<keyword evidence="5 6" id="KW-0949">S-adenosyl-L-methionine</keyword>
<evidence type="ECO:0000313" key="9">
    <source>
        <dbReference type="Proteomes" id="UP000222056"/>
    </source>
</evidence>
<accession>A0A1H6FJS3</accession>
<proteinExistence type="inferred from homology"/>
<keyword evidence="9" id="KW-1185">Reference proteome</keyword>
<dbReference type="AlphaFoldDB" id="A0A1H6FJS3"/>
<dbReference type="Pfam" id="PF02527">
    <property type="entry name" value="GidB"/>
    <property type="match status" value="1"/>
</dbReference>
<comment type="function">
    <text evidence="6">Specifically methylates the N7 position of a guanine in 16S rRNA.</text>
</comment>
<dbReference type="CDD" id="cd02440">
    <property type="entry name" value="AdoMet_MTases"/>
    <property type="match status" value="1"/>
</dbReference>
<feature type="binding site" evidence="6">
    <location>
        <position position="69"/>
    </location>
    <ligand>
        <name>S-adenosyl-L-methionine</name>
        <dbReference type="ChEBI" id="CHEBI:59789"/>
    </ligand>
</feature>
<comment type="caution">
    <text evidence="6">Lacks conserved residue(s) required for the propagation of feature annotation.</text>
</comment>
<dbReference type="GO" id="GO:0005829">
    <property type="term" value="C:cytosol"/>
    <property type="evidence" value="ECO:0007669"/>
    <property type="project" value="TreeGrafter"/>
</dbReference>
<evidence type="ECO:0000313" key="8">
    <source>
        <dbReference type="EMBL" id="SEH11109.1"/>
    </source>
</evidence>
<dbReference type="GO" id="GO:0070043">
    <property type="term" value="F:rRNA (guanine-N7-)-methyltransferase activity"/>
    <property type="evidence" value="ECO:0007669"/>
    <property type="project" value="UniProtKB-UniRule"/>
</dbReference>
<evidence type="ECO:0000256" key="1">
    <source>
        <dbReference type="ARBA" id="ARBA00022490"/>
    </source>
</evidence>
<evidence type="ECO:0000256" key="2">
    <source>
        <dbReference type="ARBA" id="ARBA00022552"/>
    </source>
</evidence>
<gene>
    <name evidence="6" type="primary">rsmG</name>
    <name evidence="8" type="ORF">SAMN02745716_0660</name>
</gene>
<organism evidence="8 9">
    <name type="scientific">Thermoleophilum album</name>
    <dbReference type="NCBI Taxonomy" id="29539"/>
    <lineage>
        <taxon>Bacteria</taxon>
        <taxon>Bacillati</taxon>
        <taxon>Actinomycetota</taxon>
        <taxon>Thermoleophilia</taxon>
        <taxon>Thermoleophilales</taxon>
        <taxon>Thermoleophilaceae</taxon>
        <taxon>Thermoleophilum</taxon>
    </lineage>
</organism>
<protein>
    <recommendedName>
        <fullName evidence="6">Ribosomal RNA small subunit methyltransferase G</fullName>
        <ecNumber evidence="6">2.1.1.-</ecNumber>
    </recommendedName>
    <alternativeName>
        <fullName evidence="6">16S rRNA 7-methylguanosine methyltransferase</fullName>
        <shortName evidence="6">16S rRNA m7G methyltransferase</shortName>
    </alternativeName>
</protein>
<dbReference type="Proteomes" id="UP000222056">
    <property type="component" value="Unassembled WGS sequence"/>
</dbReference>
<evidence type="ECO:0000256" key="5">
    <source>
        <dbReference type="ARBA" id="ARBA00022691"/>
    </source>
</evidence>
<feature type="region of interest" description="Disordered" evidence="7">
    <location>
        <begin position="207"/>
        <end position="229"/>
    </location>
</feature>
<sequence length="229" mass="24964">MSGREVAIPDLAARTRDRLEALVSALLEEPDPPTGHRTRREIWERDILDSLAALALPAVNRARTAVDLGCGIGFPGLPLATALPTTHFTLVDSVARRLQVAANLARRAGLRNVELVQARIEDFARGPAREQFALATARALGPVVTVLELAAPLLAVSGALVIWRGRLDPAERDRVERVAEQLGLVTAEIRKTLPFEGAKHLHLHVFSKQGPTPDRFPRRPGLARKRPLA</sequence>
<comment type="subcellular location">
    <subcellularLocation>
        <location evidence="6">Cytoplasm</location>
    </subcellularLocation>
</comment>
<feature type="binding site" evidence="6">
    <location>
        <position position="74"/>
    </location>
    <ligand>
        <name>S-adenosyl-L-methionine</name>
        <dbReference type="ChEBI" id="CHEBI:59789"/>
    </ligand>
</feature>
<dbReference type="Gene3D" id="3.40.50.150">
    <property type="entry name" value="Vaccinia Virus protein VP39"/>
    <property type="match status" value="1"/>
</dbReference>
<comment type="similarity">
    <text evidence="6">Belongs to the methyltransferase superfamily. RNA methyltransferase RsmG family.</text>
</comment>
<dbReference type="InterPro" id="IPR003682">
    <property type="entry name" value="rRNA_ssu_MeTfrase_G"/>
</dbReference>
<dbReference type="RefSeq" id="WP_177169292.1">
    <property type="nucleotide sequence ID" value="NZ_FNWJ01000001.1"/>
</dbReference>
<keyword evidence="2 6" id="KW-0698">rRNA processing</keyword>
<evidence type="ECO:0000256" key="3">
    <source>
        <dbReference type="ARBA" id="ARBA00022603"/>
    </source>
</evidence>
<evidence type="ECO:0000256" key="4">
    <source>
        <dbReference type="ARBA" id="ARBA00022679"/>
    </source>
</evidence>
<evidence type="ECO:0000256" key="7">
    <source>
        <dbReference type="SAM" id="MobiDB-lite"/>
    </source>
</evidence>
<dbReference type="HAMAP" id="MF_00074">
    <property type="entry name" value="16SrRNA_methyltr_G"/>
    <property type="match status" value="1"/>
</dbReference>
<feature type="binding site" evidence="6">
    <location>
        <position position="138"/>
    </location>
    <ligand>
        <name>S-adenosyl-L-methionine</name>
        <dbReference type="ChEBI" id="CHEBI:59789"/>
    </ligand>
</feature>
<dbReference type="EC" id="2.1.1.-" evidence="6"/>
<dbReference type="EMBL" id="FNWJ01000001">
    <property type="protein sequence ID" value="SEH11109.1"/>
    <property type="molecule type" value="Genomic_DNA"/>
</dbReference>
<name>A0A1H6FJS3_THEAL</name>
<keyword evidence="3 6" id="KW-0489">Methyltransferase</keyword>
<keyword evidence="4 6" id="KW-0808">Transferase</keyword>
<dbReference type="PANTHER" id="PTHR31760">
    <property type="entry name" value="S-ADENOSYL-L-METHIONINE-DEPENDENT METHYLTRANSFERASES SUPERFAMILY PROTEIN"/>
    <property type="match status" value="1"/>
</dbReference>
<keyword evidence="1 6" id="KW-0963">Cytoplasm</keyword>
<feature type="binding site" evidence="6">
    <location>
        <begin position="120"/>
        <end position="121"/>
    </location>
    <ligand>
        <name>S-adenosyl-L-methionine</name>
        <dbReference type="ChEBI" id="CHEBI:59789"/>
    </ligand>
</feature>
<evidence type="ECO:0000256" key="6">
    <source>
        <dbReference type="HAMAP-Rule" id="MF_00074"/>
    </source>
</evidence>
<dbReference type="PANTHER" id="PTHR31760:SF0">
    <property type="entry name" value="S-ADENOSYL-L-METHIONINE-DEPENDENT METHYLTRANSFERASES SUPERFAMILY PROTEIN"/>
    <property type="match status" value="1"/>
</dbReference>
<reference evidence="9" key="1">
    <citation type="submission" date="2016-10" db="EMBL/GenBank/DDBJ databases">
        <authorList>
            <person name="Varghese N."/>
            <person name="Submissions S."/>
        </authorList>
    </citation>
    <scope>NUCLEOTIDE SEQUENCE [LARGE SCALE GENOMIC DNA]</scope>
    <source>
        <strain evidence="9">ATCC 35263</strain>
    </source>
</reference>
<dbReference type="SUPFAM" id="SSF53335">
    <property type="entry name" value="S-adenosyl-L-methionine-dependent methyltransferases"/>
    <property type="match status" value="1"/>
</dbReference>